<comment type="caution">
    <text evidence="2">The sequence shown here is derived from an EMBL/GenBank/DDBJ whole genome shotgun (WGS) entry which is preliminary data.</text>
</comment>
<evidence type="ECO:0008006" key="3">
    <source>
        <dbReference type="Google" id="ProtNLM"/>
    </source>
</evidence>
<feature type="region of interest" description="Disordered" evidence="1">
    <location>
        <begin position="100"/>
        <end position="132"/>
    </location>
</feature>
<evidence type="ECO:0000256" key="1">
    <source>
        <dbReference type="SAM" id="MobiDB-lite"/>
    </source>
</evidence>
<name>A0A645I5K3_9ZZZZ</name>
<sequence>MVRTKDFLYVFNGRPNLTNGGPADSKRSPTQKSLNMVRDQGKLTAAQADVFIHPRPAEELYDLSKDSLQIINVASHPRYQKELAELRILFKNWQQKTGDTMPANLTKDWHDRETGETTDDGKMKIRGTMPGK</sequence>
<dbReference type="Gene3D" id="3.40.720.10">
    <property type="entry name" value="Alkaline Phosphatase, subunit A"/>
    <property type="match status" value="1"/>
</dbReference>
<dbReference type="AlphaFoldDB" id="A0A645I5K3"/>
<evidence type="ECO:0000313" key="2">
    <source>
        <dbReference type="EMBL" id="MPN46538.1"/>
    </source>
</evidence>
<accession>A0A645I5K3</accession>
<dbReference type="EMBL" id="VSSQ01107284">
    <property type="protein sequence ID" value="MPN46538.1"/>
    <property type="molecule type" value="Genomic_DNA"/>
</dbReference>
<protein>
    <recommendedName>
        <fullName evidence="3">Arylsulfatase</fullName>
    </recommendedName>
</protein>
<organism evidence="2">
    <name type="scientific">bioreactor metagenome</name>
    <dbReference type="NCBI Taxonomy" id="1076179"/>
    <lineage>
        <taxon>unclassified sequences</taxon>
        <taxon>metagenomes</taxon>
        <taxon>ecological metagenomes</taxon>
    </lineage>
</organism>
<dbReference type="InterPro" id="IPR017850">
    <property type="entry name" value="Alkaline_phosphatase_core_sf"/>
</dbReference>
<proteinExistence type="predicted"/>
<feature type="compositionally biased region" description="Basic and acidic residues" evidence="1">
    <location>
        <begin position="107"/>
        <end position="123"/>
    </location>
</feature>
<dbReference type="SUPFAM" id="SSF53649">
    <property type="entry name" value="Alkaline phosphatase-like"/>
    <property type="match status" value="1"/>
</dbReference>
<gene>
    <name evidence="2" type="ORF">SDC9_194127</name>
</gene>
<reference evidence="2" key="1">
    <citation type="submission" date="2019-08" db="EMBL/GenBank/DDBJ databases">
        <authorList>
            <person name="Kucharzyk K."/>
            <person name="Murdoch R.W."/>
            <person name="Higgins S."/>
            <person name="Loffler F."/>
        </authorList>
    </citation>
    <scope>NUCLEOTIDE SEQUENCE</scope>
</reference>